<dbReference type="SMART" id="SM00317">
    <property type="entry name" value="SET"/>
    <property type="match status" value="1"/>
</dbReference>
<accession>A0A6A3H2S0</accession>
<feature type="domain" description="SET" evidence="2">
    <location>
        <begin position="377"/>
        <end position="503"/>
    </location>
</feature>
<dbReference type="Proteomes" id="UP000435112">
    <property type="component" value="Unassembled WGS sequence"/>
</dbReference>
<feature type="region of interest" description="Disordered" evidence="1">
    <location>
        <begin position="264"/>
        <end position="305"/>
    </location>
</feature>
<reference evidence="3 4" key="1">
    <citation type="submission" date="2018-09" db="EMBL/GenBank/DDBJ databases">
        <title>Genomic investigation of the strawberry pathogen Phytophthora fragariae indicates pathogenicity is determined by transcriptional variation in three key races.</title>
        <authorList>
            <person name="Adams T.M."/>
            <person name="Armitage A.D."/>
            <person name="Sobczyk M.K."/>
            <person name="Bates H.J."/>
            <person name="Dunwell J.M."/>
            <person name="Nellist C.F."/>
            <person name="Harrison R.J."/>
        </authorList>
    </citation>
    <scope>NUCLEOTIDE SEQUENCE [LARGE SCALE GENOMIC DNA]</scope>
    <source>
        <strain evidence="3 4">SCRP324</strain>
    </source>
</reference>
<dbReference type="AlphaFoldDB" id="A0A6A3H2S0"/>
<feature type="compositionally biased region" description="Polar residues" evidence="1">
    <location>
        <begin position="185"/>
        <end position="206"/>
    </location>
</feature>
<feature type="region of interest" description="Disordered" evidence="1">
    <location>
        <begin position="185"/>
        <end position="252"/>
    </location>
</feature>
<feature type="compositionally biased region" description="Low complexity" evidence="1">
    <location>
        <begin position="66"/>
        <end position="75"/>
    </location>
</feature>
<proteinExistence type="predicted"/>
<comment type="caution">
    <text evidence="3">The sequence shown here is derived from an EMBL/GenBank/DDBJ whole genome shotgun (WGS) entry which is preliminary data.</text>
</comment>
<evidence type="ECO:0000313" key="4">
    <source>
        <dbReference type="Proteomes" id="UP000435112"/>
    </source>
</evidence>
<dbReference type="OrthoDB" id="57563at2759"/>
<dbReference type="EMBL" id="QXFU01005698">
    <property type="protein sequence ID" value="KAE8963375.1"/>
    <property type="molecule type" value="Genomic_DNA"/>
</dbReference>
<dbReference type="Gene3D" id="2.170.270.10">
    <property type="entry name" value="SET domain"/>
    <property type="match status" value="1"/>
</dbReference>
<sequence length="532" mass="56168">MHSSPPSKRRHTASSALEASIASDTKRRKITAEQGSGPAAAESIRYDPPSGGSCGEPAPVVPGSPAPSATVAVAPTLPPTESSDVAKVKKTTVLTVIKTVTTVTTTVTTRVSRASPRATSSAEEEPLGENPAQSAPSDSGVAAPAASDYLLSSSPRTRSGRVVLPGGVNASVTMQVAPLAEFQLSPPSSSIEGLPSPRSSQSTETEPSLPGTPARSAPIPDFARSPSTASSQASTVAPWSPQSPFRTRRQNRAEVVPRWYTEAVASDSDDSETAPLVGSPLPAARPSVASSSPGFTVVEGGSANQPRDEWQLETWPDDVQFISAQLNPRRWKFPAVSVGVRGGIGCGCEERCKASTCLNARISRFRTEYNCTFAAECGNGLYESRALAIGRNLRTGMRGLVAKAAIPAGEVIGQYLGNMDLFGPPCKNGPINDGYRMHLRTRSTGNKFVGIDALDAGGNLRFMNHACNPSARFHEVQTGQRLTVVAVTIRDVYPGEEVTVSYGNKLWFVCRCGWSGCQHRHLQQLPQDSESA</sequence>
<feature type="compositionally biased region" description="Low complexity" evidence="1">
    <location>
        <begin position="279"/>
        <end position="293"/>
    </location>
</feature>
<dbReference type="InterPro" id="IPR001214">
    <property type="entry name" value="SET_dom"/>
</dbReference>
<dbReference type="Pfam" id="PF00856">
    <property type="entry name" value="SET"/>
    <property type="match status" value="1"/>
</dbReference>
<feature type="compositionally biased region" description="Polar residues" evidence="1">
    <location>
        <begin position="225"/>
        <end position="245"/>
    </location>
</feature>
<name>A0A6A3H2S0_9STRA</name>
<organism evidence="3 4">
    <name type="scientific">Phytophthora rubi</name>
    <dbReference type="NCBI Taxonomy" id="129364"/>
    <lineage>
        <taxon>Eukaryota</taxon>
        <taxon>Sar</taxon>
        <taxon>Stramenopiles</taxon>
        <taxon>Oomycota</taxon>
        <taxon>Peronosporomycetes</taxon>
        <taxon>Peronosporales</taxon>
        <taxon>Peronosporaceae</taxon>
        <taxon>Phytophthora</taxon>
    </lineage>
</organism>
<feature type="region of interest" description="Disordered" evidence="1">
    <location>
        <begin position="1"/>
        <end position="83"/>
    </location>
</feature>
<feature type="region of interest" description="Disordered" evidence="1">
    <location>
        <begin position="106"/>
        <end position="143"/>
    </location>
</feature>
<protein>
    <recommendedName>
        <fullName evidence="2">SET domain-containing protein</fullName>
    </recommendedName>
</protein>
<evidence type="ECO:0000259" key="2">
    <source>
        <dbReference type="PROSITE" id="PS50280"/>
    </source>
</evidence>
<dbReference type="SUPFAM" id="SSF82199">
    <property type="entry name" value="SET domain"/>
    <property type="match status" value="1"/>
</dbReference>
<evidence type="ECO:0000256" key="1">
    <source>
        <dbReference type="SAM" id="MobiDB-lite"/>
    </source>
</evidence>
<dbReference type="InterPro" id="IPR046341">
    <property type="entry name" value="SET_dom_sf"/>
</dbReference>
<gene>
    <name evidence="3" type="ORF">PR002_g29309</name>
</gene>
<dbReference type="PROSITE" id="PS50280">
    <property type="entry name" value="SET"/>
    <property type="match status" value="1"/>
</dbReference>
<evidence type="ECO:0000313" key="3">
    <source>
        <dbReference type="EMBL" id="KAE8963375.1"/>
    </source>
</evidence>